<dbReference type="Gene3D" id="3.20.80.10">
    <property type="entry name" value="Regulatory factor, effector binding domain"/>
    <property type="match status" value="1"/>
</dbReference>
<sequence length="198" mass="23184">MMEFIIFSTALIFISMLIVFLTYSGWMSTIDIQVTEVSTPGTFFYKFYQQSYSECSLVLRELFKFPVIKSNSKLKCMGIYYDDPKKTENNKTRYAIGLFVPSDEISDELKNTMTCVGYSHTQLPPVKAVVAEFPFQFWLSILVAIYRVYPKLKAYCENQKLNAHPYLEVYDQKTIFFVAPLEKNELFYVDEYKYSSID</sequence>
<protein>
    <submittedName>
        <fullName evidence="3">Testis-expressed protein 264 homolog</fullName>
    </submittedName>
</protein>
<dbReference type="RefSeq" id="XP_065652476.1">
    <property type="nucleotide sequence ID" value="XM_065796404.1"/>
</dbReference>
<gene>
    <name evidence="3" type="primary">LOC100203443</name>
</gene>
<accession>A0ABM4BTI5</accession>
<feature type="transmembrane region" description="Helical" evidence="1">
    <location>
        <begin position="6"/>
        <end position="26"/>
    </location>
</feature>
<proteinExistence type="predicted"/>
<dbReference type="SUPFAM" id="SSF55136">
    <property type="entry name" value="Probable bacterial effector-binding domain"/>
    <property type="match status" value="1"/>
</dbReference>
<dbReference type="PANTHER" id="PTHR15949">
    <property type="entry name" value="TESTIS-EXPRESSED PROTEIN 264"/>
    <property type="match status" value="1"/>
</dbReference>
<evidence type="ECO:0000313" key="3">
    <source>
        <dbReference type="RefSeq" id="XP_065652476.1"/>
    </source>
</evidence>
<keyword evidence="1" id="KW-0812">Transmembrane</keyword>
<keyword evidence="2" id="KW-1185">Reference proteome</keyword>
<dbReference type="Proteomes" id="UP001652625">
    <property type="component" value="Chromosome 04"/>
</dbReference>
<organism evidence="2 3">
    <name type="scientific">Hydra vulgaris</name>
    <name type="common">Hydra</name>
    <name type="synonym">Hydra attenuata</name>
    <dbReference type="NCBI Taxonomy" id="6087"/>
    <lineage>
        <taxon>Eukaryota</taxon>
        <taxon>Metazoa</taxon>
        <taxon>Cnidaria</taxon>
        <taxon>Hydrozoa</taxon>
        <taxon>Hydroidolina</taxon>
        <taxon>Anthoathecata</taxon>
        <taxon>Aplanulata</taxon>
        <taxon>Hydridae</taxon>
        <taxon>Hydra</taxon>
    </lineage>
</organism>
<dbReference type="GeneID" id="100203443"/>
<name>A0ABM4BTI5_HYDVU</name>
<evidence type="ECO:0000313" key="2">
    <source>
        <dbReference type="Proteomes" id="UP001652625"/>
    </source>
</evidence>
<dbReference type="PANTHER" id="PTHR15949:SF3">
    <property type="entry name" value="TESTIS-EXPRESSED PROTEIN 264"/>
    <property type="match status" value="1"/>
</dbReference>
<dbReference type="InterPro" id="IPR011256">
    <property type="entry name" value="Reg_factor_effector_dom_sf"/>
</dbReference>
<reference evidence="3" key="1">
    <citation type="submission" date="2025-08" db="UniProtKB">
        <authorList>
            <consortium name="RefSeq"/>
        </authorList>
    </citation>
    <scope>IDENTIFICATION</scope>
</reference>
<evidence type="ECO:0000256" key="1">
    <source>
        <dbReference type="SAM" id="Phobius"/>
    </source>
</evidence>
<keyword evidence="1" id="KW-0472">Membrane</keyword>
<keyword evidence="1" id="KW-1133">Transmembrane helix</keyword>